<name>A0A0F9H3C2_9ZZZZ</name>
<gene>
    <name evidence="1" type="ORF">LCGC14_1753290</name>
</gene>
<dbReference type="AlphaFoldDB" id="A0A0F9H3C2"/>
<comment type="caution">
    <text evidence="1">The sequence shown here is derived from an EMBL/GenBank/DDBJ whole genome shotgun (WGS) entry which is preliminary data.</text>
</comment>
<sequence>MMSNFVSLGRQFDSVRRLRIIERYCSYVGKTIVLSNEHDGRYSSRPKYFGDTFVIKYNETIKGPKHLGQQSTAEIKLWERLDDDRRYFATLLDYSLEEGWIAQERIDMIQCTPTEDQRAIIEKLKEKFGISDILSIVMANWTLREDGTPVIYDWGVHEEIYI</sequence>
<evidence type="ECO:0000313" key="1">
    <source>
        <dbReference type="EMBL" id="KKM05525.1"/>
    </source>
</evidence>
<accession>A0A0F9H3C2</accession>
<dbReference type="EMBL" id="LAZR01016202">
    <property type="protein sequence ID" value="KKM05525.1"/>
    <property type="molecule type" value="Genomic_DNA"/>
</dbReference>
<organism evidence="1">
    <name type="scientific">marine sediment metagenome</name>
    <dbReference type="NCBI Taxonomy" id="412755"/>
    <lineage>
        <taxon>unclassified sequences</taxon>
        <taxon>metagenomes</taxon>
        <taxon>ecological metagenomes</taxon>
    </lineage>
</organism>
<reference evidence="1" key="1">
    <citation type="journal article" date="2015" name="Nature">
        <title>Complex archaea that bridge the gap between prokaryotes and eukaryotes.</title>
        <authorList>
            <person name="Spang A."/>
            <person name="Saw J.H."/>
            <person name="Jorgensen S.L."/>
            <person name="Zaremba-Niedzwiedzka K."/>
            <person name="Martijn J."/>
            <person name="Lind A.E."/>
            <person name="van Eijk R."/>
            <person name="Schleper C."/>
            <person name="Guy L."/>
            <person name="Ettema T.J."/>
        </authorList>
    </citation>
    <scope>NUCLEOTIDE SEQUENCE</scope>
</reference>
<protein>
    <submittedName>
        <fullName evidence="1">Uncharacterized protein</fullName>
    </submittedName>
</protein>
<proteinExistence type="predicted"/>